<reference evidence="9 10" key="1">
    <citation type="submission" date="2019-03" db="EMBL/GenBank/DDBJ databases">
        <title>Genomic Encyclopedia of Type Strains, Phase IV (KMG-IV): sequencing the most valuable type-strain genomes for metagenomic binning, comparative biology and taxonomic classification.</title>
        <authorList>
            <person name="Goeker M."/>
        </authorList>
    </citation>
    <scope>NUCLEOTIDE SEQUENCE [LARGE SCALE GENOMIC DNA]</scope>
    <source>
        <strain evidence="9 10">DSM 11170</strain>
    </source>
</reference>
<proteinExistence type="inferred from homology"/>
<sequence>MNNTFQCLLQKFFLTRLMNQKQASPETIKSYRDTFRIYIEYLNTIHKCPPYKIRVEHIEAEYILDFLEYLAHKRKNQTKTINSRLAAIHSFLHFMSFEKPEYSAMLQRSLMIPFQKTEKRQIDFLTKEEIDALLDACSIKDVLGRRDRMMVLILYNTGIRVSELLSVKCNDVVFDASGSAGYIHVTGKGRKERSIPLWKTTASYIKKYILENALKEDDKLFMNHAGDVLTRSGVRYRIKCLMEKAQKTVTTLKNKNISPHTFRHSTALHLLQSGIDISTIAIWLGHESINTTHKYMEADIEMKQKTLEKMAEPSVDAYRYRPSKDILSFLASL</sequence>
<dbReference type="GO" id="GO:0006310">
    <property type="term" value="P:DNA recombination"/>
    <property type="evidence" value="ECO:0007669"/>
    <property type="project" value="UniProtKB-KW"/>
</dbReference>
<dbReference type="InterPro" id="IPR004107">
    <property type="entry name" value="Integrase_SAM-like_N"/>
</dbReference>
<evidence type="ECO:0000259" key="8">
    <source>
        <dbReference type="PROSITE" id="PS51900"/>
    </source>
</evidence>
<organism evidence="9 10">
    <name type="scientific">Heliophilum fasciatum</name>
    <dbReference type="NCBI Taxonomy" id="35700"/>
    <lineage>
        <taxon>Bacteria</taxon>
        <taxon>Bacillati</taxon>
        <taxon>Bacillota</taxon>
        <taxon>Clostridia</taxon>
        <taxon>Eubacteriales</taxon>
        <taxon>Heliobacteriaceae</taxon>
        <taxon>Heliophilum</taxon>
    </lineage>
</organism>
<name>A0A4R2R8S7_9FIRM</name>
<keyword evidence="4 6" id="KW-0238">DNA-binding</keyword>
<dbReference type="EMBL" id="SLXT01000059">
    <property type="protein sequence ID" value="TCP58614.1"/>
    <property type="molecule type" value="Genomic_DNA"/>
</dbReference>
<dbReference type="SUPFAM" id="SSF56349">
    <property type="entry name" value="DNA breaking-rejoining enzymes"/>
    <property type="match status" value="1"/>
</dbReference>
<dbReference type="SUPFAM" id="SSF47823">
    <property type="entry name" value="lambda integrase-like, N-terminal domain"/>
    <property type="match status" value="1"/>
</dbReference>
<evidence type="ECO:0000256" key="4">
    <source>
        <dbReference type="ARBA" id="ARBA00023125"/>
    </source>
</evidence>
<protein>
    <submittedName>
        <fullName evidence="9">Site-specific recombinase XerD</fullName>
    </submittedName>
</protein>
<dbReference type="GO" id="GO:0015074">
    <property type="term" value="P:DNA integration"/>
    <property type="evidence" value="ECO:0007669"/>
    <property type="project" value="UniProtKB-KW"/>
</dbReference>
<evidence type="ECO:0000256" key="1">
    <source>
        <dbReference type="ARBA" id="ARBA00003283"/>
    </source>
</evidence>
<gene>
    <name evidence="9" type="ORF">EDD73_1591</name>
</gene>
<dbReference type="InterPro" id="IPR013762">
    <property type="entry name" value="Integrase-like_cat_sf"/>
</dbReference>
<dbReference type="Proteomes" id="UP000294813">
    <property type="component" value="Unassembled WGS sequence"/>
</dbReference>
<dbReference type="InterPro" id="IPR010998">
    <property type="entry name" value="Integrase_recombinase_N"/>
</dbReference>
<dbReference type="InterPro" id="IPR044068">
    <property type="entry name" value="CB"/>
</dbReference>
<dbReference type="InterPro" id="IPR011010">
    <property type="entry name" value="DNA_brk_join_enz"/>
</dbReference>
<evidence type="ECO:0000313" key="9">
    <source>
        <dbReference type="EMBL" id="TCP58614.1"/>
    </source>
</evidence>
<feature type="domain" description="Core-binding (CB)" evidence="8">
    <location>
        <begin position="3"/>
        <end position="96"/>
    </location>
</feature>
<evidence type="ECO:0000313" key="10">
    <source>
        <dbReference type="Proteomes" id="UP000294813"/>
    </source>
</evidence>
<dbReference type="Gene3D" id="1.10.150.130">
    <property type="match status" value="1"/>
</dbReference>
<keyword evidence="10" id="KW-1185">Reference proteome</keyword>
<comment type="similarity">
    <text evidence="2">Belongs to the 'phage' integrase family.</text>
</comment>
<evidence type="ECO:0000259" key="7">
    <source>
        <dbReference type="PROSITE" id="PS51898"/>
    </source>
</evidence>
<dbReference type="Pfam" id="PF00589">
    <property type="entry name" value="Phage_integrase"/>
    <property type="match status" value="1"/>
</dbReference>
<dbReference type="InterPro" id="IPR002104">
    <property type="entry name" value="Integrase_catalytic"/>
</dbReference>
<dbReference type="InterPro" id="IPR050090">
    <property type="entry name" value="Tyrosine_recombinase_XerCD"/>
</dbReference>
<accession>A0A4R2R8S7</accession>
<dbReference type="PROSITE" id="PS51900">
    <property type="entry name" value="CB"/>
    <property type="match status" value="1"/>
</dbReference>
<dbReference type="PANTHER" id="PTHR30349">
    <property type="entry name" value="PHAGE INTEGRASE-RELATED"/>
    <property type="match status" value="1"/>
</dbReference>
<dbReference type="Pfam" id="PF02899">
    <property type="entry name" value="Phage_int_SAM_1"/>
    <property type="match status" value="1"/>
</dbReference>
<evidence type="ECO:0000256" key="6">
    <source>
        <dbReference type="PROSITE-ProRule" id="PRU01248"/>
    </source>
</evidence>
<dbReference type="OrthoDB" id="9801717at2"/>
<comment type="function">
    <text evidence="1">Site-specific tyrosine recombinase, which acts by catalyzing the cutting and rejoining of the recombining DNA molecules.</text>
</comment>
<dbReference type="PANTHER" id="PTHR30349:SF81">
    <property type="entry name" value="TYROSINE RECOMBINASE XERC"/>
    <property type="match status" value="1"/>
</dbReference>
<dbReference type="PROSITE" id="PS51898">
    <property type="entry name" value="TYR_RECOMBINASE"/>
    <property type="match status" value="1"/>
</dbReference>
<comment type="caution">
    <text evidence="9">The sequence shown here is derived from an EMBL/GenBank/DDBJ whole genome shotgun (WGS) entry which is preliminary data.</text>
</comment>
<dbReference type="GO" id="GO:0003677">
    <property type="term" value="F:DNA binding"/>
    <property type="evidence" value="ECO:0007669"/>
    <property type="project" value="UniProtKB-UniRule"/>
</dbReference>
<evidence type="ECO:0000256" key="5">
    <source>
        <dbReference type="ARBA" id="ARBA00023172"/>
    </source>
</evidence>
<feature type="domain" description="Tyr recombinase" evidence="7">
    <location>
        <begin position="120"/>
        <end position="308"/>
    </location>
</feature>
<dbReference type="Gene3D" id="1.10.443.10">
    <property type="entry name" value="Intergrase catalytic core"/>
    <property type="match status" value="1"/>
</dbReference>
<dbReference type="RefSeq" id="WP_131921162.1">
    <property type="nucleotide sequence ID" value="NZ_JAOQNU010000061.1"/>
</dbReference>
<evidence type="ECO:0000256" key="3">
    <source>
        <dbReference type="ARBA" id="ARBA00022908"/>
    </source>
</evidence>
<keyword evidence="5" id="KW-0233">DNA recombination</keyword>
<evidence type="ECO:0000256" key="2">
    <source>
        <dbReference type="ARBA" id="ARBA00008857"/>
    </source>
</evidence>
<dbReference type="AlphaFoldDB" id="A0A4R2R8S7"/>
<keyword evidence="3" id="KW-0229">DNA integration</keyword>